<feature type="region of interest" description="Disordered" evidence="1">
    <location>
        <begin position="1"/>
        <end position="34"/>
    </location>
</feature>
<dbReference type="PANTHER" id="PTHR10694:SF7">
    <property type="entry name" value="[HISTONE H3]-TRIMETHYL-L-LYSINE(9) DEMETHYLASE"/>
    <property type="match status" value="1"/>
</dbReference>
<feature type="region of interest" description="Disordered" evidence="1">
    <location>
        <begin position="49"/>
        <end position="101"/>
    </location>
</feature>
<dbReference type="GO" id="GO:0051864">
    <property type="term" value="F:histone H3K36 demethylase activity"/>
    <property type="evidence" value="ECO:0007669"/>
    <property type="project" value="TreeGrafter"/>
</dbReference>
<feature type="region of interest" description="Disordered" evidence="1">
    <location>
        <begin position="123"/>
        <end position="159"/>
    </location>
</feature>
<evidence type="ECO:0000259" key="2">
    <source>
        <dbReference type="PROSITE" id="PS51184"/>
    </source>
</evidence>
<dbReference type="AlphaFoldDB" id="A0A7S2VBK3"/>
<feature type="compositionally biased region" description="Basic and acidic residues" evidence="1">
    <location>
        <begin position="21"/>
        <end position="33"/>
    </location>
</feature>
<dbReference type="Gene3D" id="2.60.120.650">
    <property type="entry name" value="Cupin"/>
    <property type="match status" value="1"/>
</dbReference>
<dbReference type="GO" id="GO:0005634">
    <property type="term" value="C:nucleus"/>
    <property type="evidence" value="ECO:0007669"/>
    <property type="project" value="TreeGrafter"/>
</dbReference>
<evidence type="ECO:0000313" key="3">
    <source>
        <dbReference type="EMBL" id="CAD9944589.1"/>
    </source>
</evidence>
<proteinExistence type="predicted"/>
<sequence length="787" mass="87402">MAEPIEEPKTFASASPTTSTHGKDNATEAKQDTSEQTLLCVDVSKGDQHCPPPFVSLSSGGITQPVTAVSRDSVVSKNEATSPSKRPMAAVSPSLSGTPALERAPIAEGGSVTVEPIPSIKSAGEGVAVSSDSSANGSTAKPEEKTHQEKKRPTRRTAALPSAKYTRTMGSSLFPRPCMAHTPTLEELQSYTFSDYIRDEVMASALPKFEDSDDESVFMEDDWCKTTMPLIEGIAKVTLPDGFWKEEGIGSDRTGRGPAWQEGQPLGDLVLQSPIAQHILGMAGVYEYTFTDNPATTMAEFRKRADEYREGQIGVARDEADEEATDDRMIQLDRLFWKRLGPTMPAAWYGADQEGTLFGDDPASGWNVGELDSCLHVLSRVPGVTTPYLYAGMWASVFCAHTEDMNLLSINYLHAGAPKIWYAIAPGPDSKRFEALCEFQYSVAARGCKEFMRHKRYLLSPMVLHKAGIKYTTCIQRPGDAIITFPGGYHFGFNTGFNMAEATNFGIPEWIPYGLQAKICLCRPDSVRIDMNKLTSLLDMFESDKGRKPKLTWKEWSRKREEKKEKKLARMRAKKGANDPPAADVVSTPKPKSNKKKIPLSEQERKKEFWIEVVKPAPKIAAPKTKKPKVVEEEAGRGKRKRKKTFRAALWEAEIKKEVAPVVVHKEIWHLAKPIGKKGVDVNARVLCLLAGTVMRSSNNPILEENGDCSDEEEDEQCFAGQAIEIADNHIRIRIDGLPKTEDVWLPLDQSKVFLDGGRWAEDTEQFEMPERHYWKEVDSKRLRPDG</sequence>
<dbReference type="InterPro" id="IPR003347">
    <property type="entry name" value="JmjC_dom"/>
</dbReference>
<dbReference type="SMART" id="SM00558">
    <property type="entry name" value="JmjC"/>
    <property type="match status" value="1"/>
</dbReference>
<dbReference type="GO" id="GO:0010468">
    <property type="term" value="P:regulation of gene expression"/>
    <property type="evidence" value="ECO:0007669"/>
    <property type="project" value="TreeGrafter"/>
</dbReference>
<dbReference type="PANTHER" id="PTHR10694">
    <property type="entry name" value="LYSINE-SPECIFIC DEMETHYLASE"/>
    <property type="match status" value="1"/>
</dbReference>
<gene>
    <name evidence="3" type="ORF">APAL1065_LOCUS2392</name>
</gene>
<feature type="compositionally biased region" description="Polar residues" evidence="1">
    <location>
        <begin position="73"/>
        <end position="84"/>
    </location>
</feature>
<dbReference type="Pfam" id="PF02373">
    <property type="entry name" value="JmjC"/>
    <property type="match status" value="1"/>
</dbReference>
<dbReference type="PROSITE" id="PS51184">
    <property type="entry name" value="JMJC"/>
    <property type="match status" value="1"/>
</dbReference>
<dbReference type="GO" id="GO:0032454">
    <property type="term" value="F:histone H3K9 demethylase activity"/>
    <property type="evidence" value="ECO:0007669"/>
    <property type="project" value="TreeGrafter"/>
</dbReference>
<protein>
    <recommendedName>
        <fullName evidence="2">JmjC domain-containing protein</fullName>
    </recommendedName>
</protein>
<feature type="compositionally biased region" description="Basic residues" evidence="1">
    <location>
        <begin position="566"/>
        <end position="575"/>
    </location>
</feature>
<name>A0A7S2VBK3_9STRA</name>
<dbReference type="SUPFAM" id="SSF51197">
    <property type="entry name" value="Clavaminate synthase-like"/>
    <property type="match status" value="1"/>
</dbReference>
<feature type="region of interest" description="Disordered" evidence="1">
    <location>
        <begin position="557"/>
        <end position="599"/>
    </location>
</feature>
<feature type="compositionally biased region" description="Polar residues" evidence="1">
    <location>
        <begin position="56"/>
        <end position="67"/>
    </location>
</feature>
<reference evidence="3" key="1">
    <citation type="submission" date="2021-01" db="EMBL/GenBank/DDBJ databases">
        <authorList>
            <person name="Corre E."/>
            <person name="Pelletier E."/>
            <person name="Niang G."/>
            <person name="Scheremetjew M."/>
            <person name="Finn R."/>
            <person name="Kale V."/>
            <person name="Holt S."/>
            <person name="Cochrane G."/>
            <person name="Meng A."/>
            <person name="Brown T."/>
            <person name="Cohen L."/>
        </authorList>
    </citation>
    <scope>NUCLEOTIDE SEQUENCE</scope>
    <source>
        <strain evidence="3">CCMP125</strain>
    </source>
</reference>
<feature type="compositionally biased region" description="Polar residues" evidence="1">
    <location>
        <begin position="130"/>
        <end position="139"/>
    </location>
</feature>
<dbReference type="EMBL" id="HBHT01003548">
    <property type="protein sequence ID" value="CAD9944589.1"/>
    <property type="molecule type" value="Transcribed_RNA"/>
</dbReference>
<dbReference type="GO" id="GO:0000785">
    <property type="term" value="C:chromatin"/>
    <property type="evidence" value="ECO:0007669"/>
    <property type="project" value="TreeGrafter"/>
</dbReference>
<evidence type="ECO:0000256" key="1">
    <source>
        <dbReference type="SAM" id="MobiDB-lite"/>
    </source>
</evidence>
<feature type="domain" description="JmjC" evidence="2">
    <location>
        <begin position="360"/>
        <end position="522"/>
    </location>
</feature>
<accession>A0A7S2VBK3</accession>
<organism evidence="3">
    <name type="scientific">Entomoneis paludosa</name>
    <dbReference type="NCBI Taxonomy" id="265537"/>
    <lineage>
        <taxon>Eukaryota</taxon>
        <taxon>Sar</taxon>
        <taxon>Stramenopiles</taxon>
        <taxon>Ochrophyta</taxon>
        <taxon>Bacillariophyta</taxon>
        <taxon>Bacillariophyceae</taxon>
        <taxon>Bacillariophycidae</taxon>
        <taxon>Entomoneidaceae</taxon>
        <taxon>Entomoneis</taxon>
    </lineage>
</organism>